<organism evidence="1 2">
    <name type="scientific">Venatoribacter cucullus</name>
    <dbReference type="NCBI Taxonomy" id="2661630"/>
    <lineage>
        <taxon>Bacteria</taxon>
        <taxon>Pseudomonadati</taxon>
        <taxon>Pseudomonadota</taxon>
        <taxon>Gammaproteobacteria</taxon>
        <taxon>Oceanospirillales</taxon>
        <taxon>Oceanospirillaceae</taxon>
        <taxon>Venatoribacter</taxon>
    </lineage>
</organism>
<dbReference type="RefSeq" id="WP_228344726.1">
    <property type="nucleotide sequence ID" value="NZ_CP045550.1"/>
</dbReference>
<protein>
    <submittedName>
        <fullName evidence="1">Uncharacterized protein</fullName>
    </submittedName>
</protein>
<dbReference type="EMBL" id="CP046056">
    <property type="protein sequence ID" value="QQD24665.1"/>
    <property type="molecule type" value="Genomic_DNA"/>
</dbReference>
<dbReference type="KEGG" id="vcw:GJQ55_09430"/>
<sequence>MTALAWLVILLLQNTVATPETTADAAAWQAAGMIRNATFMERSPEFTDLYLIRTPDKGRQIVIYCNSSACYRLRTQALHA</sequence>
<reference evidence="1 2" key="1">
    <citation type="submission" date="2019-11" db="EMBL/GenBank/DDBJ databases">
        <title>Venatorbacter sp. nov. a predator of Campylobacter and other Gram-negative bacteria.</title>
        <authorList>
            <person name="Saeedi A."/>
            <person name="Cummings N.J."/>
            <person name="Connerton I.F."/>
            <person name="Connerton P.L."/>
        </authorList>
    </citation>
    <scope>NUCLEOTIDE SEQUENCE [LARGE SCALE GENOMIC DNA]</scope>
    <source>
        <strain evidence="1">XL5</strain>
    </source>
</reference>
<name>A0A9E8FLF7_9GAMM</name>
<evidence type="ECO:0000313" key="1">
    <source>
        <dbReference type="EMBL" id="QQD24665.1"/>
    </source>
</evidence>
<accession>A0A9E8FLF7</accession>
<gene>
    <name evidence="1" type="ORF">GJQ55_09430</name>
</gene>
<dbReference type="Proteomes" id="UP000596074">
    <property type="component" value="Chromosome"/>
</dbReference>
<dbReference type="AlphaFoldDB" id="A0A9E8FLF7"/>
<proteinExistence type="predicted"/>
<evidence type="ECO:0000313" key="2">
    <source>
        <dbReference type="Proteomes" id="UP000596074"/>
    </source>
</evidence>
<keyword evidence="2" id="KW-1185">Reference proteome</keyword>